<evidence type="ECO:0000256" key="6">
    <source>
        <dbReference type="ARBA" id="ARBA00023098"/>
    </source>
</evidence>
<dbReference type="Pfam" id="PF13091">
    <property type="entry name" value="PLDc_2"/>
    <property type="match status" value="1"/>
</dbReference>
<evidence type="ECO:0000256" key="1">
    <source>
        <dbReference type="ARBA" id="ARBA00000798"/>
    </source>
</evidence>
<name>A0A6J4NBD8_9ACTN</name>
<evidence type="ECO:0000256" key="4">
    <source>
        <dbReference type="ARBA" id="ARBA00022801"/>
    </source>
</evidence>
<dbReference type="EC" id="3.1.4.4" evidence="3"/>
<comment type="similarity">
    <text evidence="2">Belongs to the phospholipase D family.</text>
</comment>
<dbReference type="EMBL" id="CADCUP010000046">
    <property type="protein sequence ID" value="CAA9378128.1"/>
    <property type="molecule type" value="Genomic_DNA"/>
</dbReference>
<dbReference type="InterPro" id="IPR025202">
    <property type="entry name" value="PLD-like_dom"/>
</dbReference>
<keyword evidence="7" id="KW-0732">Signal</keyword>
<proteinExistence type="inferred from homology"/>
<feature type="signal peptide" evidence="7">
    <location>
        <begin position="1"/>
        <end position="16"/>
    </location>
</feature>
<organism evidence="9">
    <name type="scientific">uncultured Nocardioides sp</name>
    <dbReference type="NCBI Taxonomy" id="198441"/>
    <lineage>
        <taxon>Bacteria</taxon>
        <taxon>Bacillati</taxon>
        <taxon>Actinomycetota</taxon>
        <taxon>Actinomycetes</taxon>
        <taxon>Propionibacteriales</taxon>
        <taxon>Nocardioidaceae</taxon>
        <taxon>Nocardioides</taxon>
        <taxon>environmental samples</taxon>
    </lineage>
</organism>
<dbReference type="RefSeq" id="WP_295656971.1">
    <property type="nucleotide sequence ID" value="NZ_CADCUP010000046.1"/>
</dbReference>
<feature type="domain" description="Phospholipase D-like" evidence="8">
    <location>
        <begin position="275"/>
        <end position="389"/>
    </location>
</feature>
<dbReference type="GO" id="GO:0016042">
    <property type="term" value="P:lipid catabolic process"/>
    <property type="evidence" value="ECO:0007669"/>
    <property type="project" value="UniProtKB-KW"/>
</dbReference>
<dbReference type="GO" id="GO:0016891">
    <property type="term" value="F:RNA endonuclease activity producing 5'-phosphomonoesters, hydrolytic mechanism"/>
    <property type="evidence" value="ECO:0007669"/>
    <property type="project" value="TreeGrafter"/>
</dbReference>
<evidence type="ECO:0000256" key="2">
    <source>
        <dbReference type="ARBA" id="ARBA00008664"/>
    </source>
</evidence>
<feature type="chain" id="PRO_5039314071" description="phospholipase D" evidence="7">
    <location>
        <begin position="17"/>
        <end position="411"/>
    </location>
</feature>
<dbReference type="Gene3D" id="3.30.870.10">
    <property type="entry name" value="Endonuclease Chain A"/>
    <property type="match status" value="2"/>
</dbReference>
<keyword evidence="6" id="KW-0443">Lipid metabolism</keyword>
<dbReference type="GO" id="GO:0004630">
    <property type="term" value="F:phospholipase D activity"/>
    <property type="evidence" value="ECO:0007669"/>
    <property type="project" value="UniProtKB-EC"/>
</dbReference>
<accession>A0A6J4NBD8</accession>
<gene>
    <name evidence="9" type="ORF">AVDCRST_MAG06-651</name>
</gene>
<evidence type="ECO:0000259" key="8">
    <source>
        <dbReference type="Pfam" id="PF13091"/>
    </source>
</evidence>
<evidence type="ECO:0000256" key="7">
    <source>
        <dbReference type="SAM" id="SignalP"/>
    </source>
</evidence>
<comment type="catalytic activity">
    <reaction evidence="1">
        <text>a 1,2-diacyl-sn-glycero-3-phosphocholine + H2O = a 1,2-diacyl-sn-glycero-3-phosphate + choline + H(+)</text>
        <dbReference type="Rhea" id="RHEA:14445"/>
        <dbReference type="ChEBI" id="CHEBI:15354"/>
        <dbReference type="ChEBI" id="CHEBI:15377"/>
        <dbReference type="ChEBI" id="CHEBI:15378"/>
        <dbReference type="ChEBI" id="CHEBI:57643"/>
        <dbReference type="ChEBI" id="CHEBI:58608"/>
        <dbReference type="EC" id="3.1.4.4"/>
    </reaction>
</comment>
<dbReference type="PANTHER" id="PTHR43856">
    <property type="entry name" value="CARDIOLIPIN HYDROLASE"/>
    <property type="match status" value="1"/>
</dbReference>
<dbReference type="SUPFAM" id="SSF56024">
    <property type="entry name" value="Phospholipase D/nuclease"/>
    <property type="match status" value="2"/>
</dbReference>
<protein>
    <recommendedName>
        <fullName evidence="3">phospholipase D</fullName>
        <ecNumber evidence="3">3.1.4.4</ecNumber>
    </recommendedName>
</protein>
<evidence type="ECO:0000256" key="3">
    <source>
        <dbReference type="ARBA" id="ARBA00012027"/>
    </source>
</evidence>
<reference evidence="9" key="1">
    <citation type="submission" date="2020-02" db="EMBL/GenBank/DDBJ databases">
        <authorList>
            <person name="Meier V. D."/>
        </authorList>
    </citation>
    <scope>NUCLEOTIDE SEQUENCE</scope>
    <source>
        <strain evidence="9">AVDCRST_MAG06</strain>
    </source>
</reference>
<dbReference type="AlphaFoldDB" id="A0A6J4NBD8"/>
<dbReference type="PROSITE" id="PS51257">
    <property type="entry name" value="PROKAR_LIPOPROTEIN"/>
    <property type="match status" value="1"/>
</dbReference>
<evidence type="ECO:0000256" key="5">
    <source>
        <dbReference type="ARBA" id="ARBA00022963"/>
    </source>
</evidence>
<sequence length="411" mass="45014">MSTSRLVAALVLSVLATVGCGTTGGDEPVARTVDSAAAAVAPTATPVRRAVEPTKARGRGCRARREVEVCFSSPGTHGGTHPTVINRLRRLFKDAGAGDSLRIAMFRWDIRGAAEDLVEAQARGAEVRLVVDDDVLLNPVGAGLVQRIEAGDPAPGNTVVCDGACLPWTAPGPAPVAQDINHLKLVLADIDGERSVVTTSSNLVGLQYRQYNSLLRIVDKRYYRFAGRWFRALAAQRWDGARTRLRRPAAVLYPRRGDLLIDTLRKVRCRRGLRQVDVNLAVIQRADVRSRLVQLHERGCDVRVVVDRPPVEKWLEQPVRGGRLPASRVRQVSTHDKGVAIHAVVGGRPRYVVVTGTSNATCGGLHYNDEIMLRLTGRWIHQHYARHFADAFGHGRHSAPRLPVPDYAPCR</sequence>
<dbReference type="InterPro" id="IPR051406">
    <property type="entry name" value="PLD_domain"/>
</dbReference>
<keyword evidence="4" id="KW-0378">Hydrolase</keyword>
<evidence type="ECO:0000313" key="9">
    <source>
        <dbReference type="EMBL" id="CAA9378128.1"/>
    </source>
</evidence>
<keyword evidence="5" id="KW-0442">Lipid degradation</keyword>
<dbReference type="PANTHER" id="PTHR43856:SF1">
    <property type="entry name" value="MITOCHONDRIAL CARDIOLIPIN HYDROLASE"/>
    <property type="match status" value="1"/>
</dbReference>